<dbReference type="PANTHER" id="PTHR23514:SF13">
    <property type="entry name" value="INNER MEMBRANE PROTEIN YBJJ"/>
    <property type="match status" value="1"/>
</dbReference>
<sequence length="383" mass="41637">MDSKIKQRVSLSAFFLLSGFCFSSWASRIPTIKTAFGYNEAELGSILLAMPISSLIGLPFSGWLITRFDSRVPLSVAFVLYAVCLSLISFASTTATLVAAIFLFAFCMRILNISMNTQAITLQKQYARKINGSFHGLWSTGGIVGVGYTTLMVALDIPMVPHLLSVSGIAILATLACYRFLLRNDRAAAGNKLAFGKPDPYILYLGLLVFFAAICEGGMFDWSGIYFQEVVRVDIFTSGYLVFMAFMALSRFLSDRIIDRIGMPATYMVSAVFIFAGIGLATLVPRFWPAMVGFSLVGFGTAAVIPMTYTLAGASKKYSPGMAISIIATYGIVGMLIGPPMIGYLAHAFNLRVSFIAFAFAGFMFIPISQLFFKKEAQVAAAR</sequence>
<keyword evidence="3 5" id="KW-1133">Transmembrane helix</keyword>
<keyword evidence="2 5" id="KW-0812">Transmembrane</keyword>
<dbReference type="PROSITE" id="PS50850">
    <property type="entry name" value="MFS"/>
    <property type="match status" value="1"/>
</dbReference>
<evidence type="ECO:0000256" key="1">
    <source>
        <dbReference type="ARBA" id="ARBA00004141"/>
    </source>
</evidence>
<dbReference type="EMBL" id="BAABHC010000005">
    <property type="protein sequence ID" value="GAA4429063.1"/>
    <property type="molecule type" value="Genomic_DNA"/>
</dbReference>
<comment type="subcellular location">
    <subcellularLocation>
        <location evidence="1">Membrane</location>
        <topology evidence="1">Multi-pass membrane protein</topology>
    </subcellularLocation>
</comment>
<comment type="caution">
    <text evidence="7">The sequence shown here is derived from an EMBL/GenBank/DDBJ whole genome shotgun (WGS) entry which is preliminary data.</text>
</comment>
<evidence type="ECO:0000256" key="3">
    <source>
        <dbReference type="ARBA" id="ARBA00022989"/>
    </source>
</evidence>
<dbReference type="Gene3D" id="1.20.1250.20">
    <property type="entry name" value="MFS general substrate transporter like domains"/>
    <property type="match status" value="2"/>
</dbReference>
<feature type="transmembrane region" description="Helical" evidence="5">
    <location>
        <begin position="44"/>
        <end position="65"/>
    </location>
</feature>
<gene>
    <name evidence="7" type="ORF">GCM10023188_14010</name>
</gene>
<feature type="transmembrane region" description="Helical" evidence="5">
    <location>
        <begin position="161"/>
        <end position="181"/>
    </location>
</feature>
<dbReference type="InterPro" id="IPR011701">
    <property type="entry name" value="MFS"/>
</dbReference>
<name>A0ABP8LHU9_9BACT</name>
<feature type="transmembrane region" description="Helical" evidence="5">
    <location>
        <begin position="201"/>
        <end position="220"/>
    </location>
</feature>
<evidence type="ECO:0000256" key="5">
    <source>
        <dbReference type="SAM" id="Phobius"/>
    </source>
</evidence>
<feature type="transmembrane region" description="Helical" evidence="5">
    <location>
        <begin position="353"/>
        <end position="373"/>
    </location>
</feature>
<keyword evidence="8" id="KW-1185">Reference proteome</keyword>
<evidence type="ECO:0000259" key="6">
    <source>
        <dbReference type="PROSITE" id="PS50850"/>
    </source>
</evidence>
<feature type="domain" description="Major facilitator superfamily (MFS) profile" evidence="6">
    <location>
        <begin position="1"/>
        <end position="377"/>
    </location>
</feature>
<proteinExistence type="predicted"/>
<feature type="transmembrane region" description="Helical" evidence="5">
    <location>
        <begin position="235"/>
        <end position="253"/>
    </location>
</feature>
<feature type="transmembrane region" description="Helical" evidence="5">
    <location>
        <begin position="72"/>
        <end position="91"/>
    </location>
</feature>
<evidence type="ECO:0000256" key="4">
    <source>
        <dbReference type="ARBA" id="ARBA00023136"/>
    </source>
</evidence>
<organism evidence="7 8">
    <name type="scientific">Pontibacter saemangeumensis</name>
    <dbReference type="NCBI Taxonomy" id="1084525"/>
    <lineage>
        <taxon>Bacteria</taxon>
        <taxon>Pseudomonadati</taxon>
        <taxon>Bacteroidota</taxon>
        <taxon>Cytophagia</taxon>
        <taxon>Cytophagales</taxon>
        <taxon>Hymenobacteraceae</taxon>
        <taxon>Pontibacter</taxon>
    </lineage>
</organism>
<feature type="transmembrane region" description="Helical" evidence="5">
    <location>
        <begin position="290"/>
        <end position="312"/>
    </location>
</feature>
<keyword evidence="4 5" id="KW-0472">Membrane</keyword>
<protein>
    <submittedName>
        <fullName evidence="7">MFS transporter</fullName>
    </submittedName>
</protein>
<dbReference type="InterPro" id="IPR036259">
    <property type="entry name" value="MFS_trans_sf"/>
</dbReference>
<dbReference type="Pfam" id="PF07690">
    <property type="entry name" value="MFS_1"/>
    <property type="match status" value="1"/>
</dbReference>
<dbReference type="SUPFAM" id="SSF103473">
    <property type="entry name" value="MFS general substrate transporter"/>
    <property type="match status" value="1"/>
</dbReference>
<evidence type="ECO:0000313" key="8">
    <source>
        <dbReference type="Proteomes" id="UP001500552"/>
    </source>
</evidence>
<feature type="transmembrane region" description="Helical" evidence="5">
    <location>
        <begin position="97"/>
        <end position="115"/>
    </location>
</feature>
<feature type="transmembrane region" description="Helical" evidence="5">
    <location>
        <begin position="265"/>
        <end position="284"/>
    </location>
</feature>
<dbReference type="Proteomes" id="UP001500552">
    <property type="component" value="Unassembled WGS sequence"/>
</dbReference>
<feature type="transmembrane region" description="Helical" evidence="5">
    <location>
        <begin position="136"/>
        <end position="155"/>
    </location>
</feature>
<accession>A0ABP8LHU9</accession>
<dbReference type="InterPro" id="IPR020846">
    <property type="entry name" value="MFS_dom"/>
</dbReference>
<dbReference type="RefSeq" id="WP_345157846.1">
    <property type="nucleotide sequence ID" value="NZ_BAABHC010000005.1"/>
</dbReference>
<feature type="transmembrane region" description="Helical" evidence="5">
    <location>
        <begin position="324"/>
        <end position="347"/>
    </location>
</feature>
<evidence type="ECO:0000313" key="7">
    <source>
        <dbReference type="EMBL" id="GAA4429063.1"/>
    </source>
</evidence>
<dbReference type="CDD" id="cd17393">
    <property type="entry name" value="MFS_MosC_like"/>
    <property type="match status" value="1"/>
</dbReference>
<reference evidence="8" key="1">
    <citation type="journal article" date="2019" name="Int. J. Syst. Evol. Microbiol.">
        <title>The Global Catalogue of Microorganisms (GCM) 10K type strain sequencing project: providing services to taxonomists for standard genome sequencing and annotation.</title>
        <authorList>
            <consortium name="The Broad Institute Genomics Platform"/>
            <consortium name="The Broad Institute Genome Sequencing Center for Infectious Disease"/>
            <person name="Wu L."/>
            <person name="Ma J."/>
        </authorList>
    </citation>
    <scope>NUCLEOTIDE SEQUENCE [LARGE SCALE GENOMIC DNA]</scope>
    <source>
        <strain evidence="8">JCM 17926</strain>
    </source>
</reference>
<dbReference type="PANTHER" id="PTHR23514">
    <property type="entry name" value="BYPASS OF STOP CODON PROTEIN 6"/>
    <property type="match status" value="1"/>
</dbReference>
<evidence type="ECO:0000256" key="2">
    <source>
        <dbReference type="ARBA" id="ARBA00022692"/>
    </source>
</evidence>
<dbReference type="InterPro" id="IPR051788">
    <property type="entry name" value="MFS_Transporter"/>
</dbReference>